<reference evidence="2" key="1">
    <citation type="journal article" date="2020" name="Stud. Mycol.">
        <title>101 Dothideomycetes genomes: a test case for predicting lifestyles and emergence of pathogens.</title>
        <authorList>
            <person name="Haridas S."/>
            <person name="Albert R."/>
            <person name="Binder M."/>
            <person name="Bloem J."/>
            <person name="Labutti K."/>
            <person name="Salamov A."/>
            <person name="Andreopoulos B."/>
            <person name="Baker S."/>
            <person name="Barry K."/>
            <person name="Bills G."/>
            <person name="Bluhm B."/>
            <person name="Cannon C."/>
            <person name="Castanera R."/>
            <person name="Culley D."/>
            <person name="Daum C."/>
            <person name="Ezra D."/>
            <person name="Gonzalez J."/>
            <person name="Henrissat B."/>
            <person name="Kuo A."/>
            <person name="Liang C."/>
            <person name="Lipzen A."/>
            <person name="Lutzoni F."/>
            <person name="Magnuson J."/>
            <person name="Mondo S."/>
            <person name="Nolan M."/>
            <person name="Ohm R."/>
            <person name="Pangilinan J."/>
            <person name="Park H.-J."/>
            <person name="Ramirez L."/>
            <person name="Alfaro M."/>
            <person name="Sun H."/>
            <person name="Tritt A."/>
            <person name="Yoshinaga Y."/>
            <person name="Zwiers L.-H."/>
            <person name="Turgeon B."/>
            <person name="Goodwin S."/>
            <person name="Spatafora J."/>
            <person name="Crous P."/>
            <person name="Grigoriev I."/>
        </authorList>
    </citation>
    <scope>NUCLEOTIDE SEQUENCE</scope>
    <source>
        <strain evidence="2">CBS 119925</strain>
    </source>
</reference>
<feature type="region of interest" description="Disordered" evidence="1">
    <location>
        <begin position="297"/>
        <end position="332"/>
    </location>
</feature>
<feature type="compositionally biased region" description="Basic and acidic residues" evidence="1">
    <location>
        <begin position="297"/>
        <end position="308"/>
    </location>
</feature>
<dbReference type="Proteomes" id="UP000799440">
    <property type="component" value="Unassembled WGS sequence"/>
</dbReference>
<evidence type="ECO:0000313" key="2">
    <source>
        <dbReference type="EMBL" id="KAF2742326.1"/>
    </source>
</evidence>
<sequence length="332" mass="37175">MPLMVRLCAIVELLFSRRCLPSEVFSLFNLLPLFFFRAKIPCGTEHILASSCLLSYPSQTLGFNTLLRFTKTTLELYLVLWKHNQYSSRCPEHPSEGLTTTAHPIWSHCTPEEADFSLLGDFIPTVVGILCYFPRHTKWRQIAFRIRNNAWTGNQVAMYILFSRGITAPGVLTASTISKQFTAAWDWTEKTYGTIGAQADFGSPGATALVEYKPSLVQSSTIGVGRQQRPNGDVRLIDLAEGLQHLPKKEDATVLTAAITMAIRTSDQTRLSGFQSYVQRTPELAAIAAIQATLTQQDHEARDEDAAQRHNPSRHTEMVSFFGSLESPYERK</sequence>
<organism evidence="2 3">
    <name type="scientific">Sporormia fimetaria CBS 119925</name>
    <dbReference type="NCBI Taxonomy" id="1340428"/>
    <lineage>
        <taxon>Eukaryota</taxon>
        <taxon>Fungi</taxon>
        <taxon>Dikarya</taxon>
        <taxon>Ascomycota</taxon>
        <taxon>Pezizomycotina</taxon>
        <taxon>Dothideomycetes</taxon>
        <taxon>Pleosporomycetidae</taxon>
        <taxon>Pleosporales</taxon>
        <taxon>Sporormiaceae</taxon>
        <taxon>Sporormia</taxon>
    </lineage>
</organism>
<accession>A0A6A6UXT4</accession>
<gene>
    <name evidence="2" type="ORF">M011DRAFT_290365</name>
</gene>
<dbReference type="AlphaFoldDB" id="A0A6A6UXT4"/>
<name>A0A6A6UXT4_9PLEO</name>
<dbReference type="EMBL" id="MU006611">
    <property type="protein sequence ID" value="KAF2742326.1"/>
    <property type="molecule type" value="Genomic_DNA"/>
</dbReference>
<protein>
    <submittedName>
        <fullName evidence="2">Uncharacterized protein</fullName>
    </submittedName>
</protein>
<evidence type="ECO:0000313" key="3">
    <source>
        <dbReference type="Proteomes" id="UP000799440"/>
    </source>
</evidence>
<dbReference type="OrthoDB" id="3800972at2759"/>
<proteinExistence type="predicted"/>
<evidence type="ECO:0000256" key="1">
    <source>
        <dbReference type="SAM" id="MobiDB-lite"/>
    </source>
</evidence>
<keyword evidence="3" id="KW-1185">Reference proteome</keyword>